<dbReference type="AlphaFoldDB" id="A0A9P1DIZ5"/>
<evidence type="ECO:0000313" key="3">
    <source>
        <dbReference type="Proteomes" id="UP001152797"/>
    </source>
</evidence>
<gene>
    <name evidence="1" type="ORF">C1SCF055_LOCUS35570</name>
</gene>
<dbReference type="InterPro" id="IPR019410">
    <property type="entry name" value="Methyltransf_16"/>
</dbReference>
<dbReference type="OrthoDB" id="46564at2759"/>
<proteinExistence type="predicted"/>
<reference evidence="2" key="2">
    <citation type="submission" date="2024-04" db="EMBL/GenBank/DDBJ databases">
        <authorList>
            <person name="Chen Y."/>
            <person name="Shah S."/>
            <person name="Dougan E. K."/>
            <person name="Thang M."/>
            <person name="Chan C."/>
        </authorList>
    </citation>
    <scope>NUCLEOTIDE SEQUENCE [LARGE SCALE GENOMIC DNA]</scope>
</reference>
<dbReference type="EMBL" id="CAMXCT030004768">
    <property type="protein sequence ID" value="CAL4797604.1"/>
    <property type="molecule type" value="Genomic_DNA"/>
</dbReference>
<dbReference type="PANTHER" id="PTHR14614">
    <property type="entry name" value="HEPATOCELLULAR CARCINOMA-ASSOCIATED ANTIGEN"/>
    <property type="match status" value="1"/>
</dbReference>
<name>A0A9P1DIZ5_9DINO</name>
<dbReference type="PANTHER" id="PTHR14614:SF109">
    <property type="entry name" value="RIBOSOMAL LYSINE N-METHYLTRANSFERASE 5"/>
    <property type="match status" value="1"/>
</dbReference>
<dbReference type="InterPro" id="IPR029063">
    <property type="entry name" value="SAM-dependent_MTases_sf"/>
</dbReference>
<dbReference type="SUPFAM" id="SSF53335">
    <property type="entry name" value="S-adenosyl-L-methionine-dependent methyltransferases"/>
    <property type="match status" value="1"/>
</dbReference>
<dbReference type="EMBL" id="CAMXCT010004768">
    <property type="protein sequence ID" value="CAI4010292.1"/>
    <property type="molecule type" value="Genomic_DNA"/>
</dbReference>
<feature type="non-terminal residue" evidence="1">
    <location>
        <position position="1"/>
    </location>
</feature>
<dbReference type="Pfam" id="PF10294">
    <property type="entry name" value="Methyltransf_16"/>
    <property type="match status" value="1"/>
</dbReference>
<dbReference type="CDD" id="cd02440">
    <property type="entry name" value="AdoMet_MTases"/>
    <property type="match status" value="1"/>
</dbReference>
<comment type="caution">
    <text evidence="1">The sequence shown here is derived from an EMBL/GenBank/DDBJ whole genome shotgun (WGS) entry which is preliminary data.</text>
</comment>
<dbReference type="Gene3D" id="3.40.50.150">
    <property type="entry name" value="Vaccinia Virus protein VP39"/>
    <property type="match status" value="1"/>
</dbReference>
<reference evidence="1" key="1">
    <citation type="submission" date="2022-10" db="EMBL/GenBank/DDBJ databases">
        <authorList>
            <person name="Chen Y."/>
            <person name="Dougan E. K."/>
            <person name="Chan C."/>
            <person name="Rhodes N."/>
            <person name="Thang M."/>
        </authorList>
    </citation>
    <scope>NUCLEOTIDE SEQUENCE</scope>
</reference>
<organism evidence="1">
    <name type="scientific">Cladocopium goreaui</name>
    <dbReference type="NCBI Taxonomy" id="2562237"/>
    <lineage>
        <taxon>Eukaryota</taxon>
        <taxon>Sar</taxon>
        <taxon>Alveolata</taxon>
        <taxon>Dinophyceae</taxon>
        <taxon>Suessiales</taxon>
        <taxon>Symbiodiniaceae</taxon>
        <taxon>Cladocopium</taxon>
    </lineage>
</organism>
<accession>A0A9P1DIZ5</accession>
<evidence type="ECO:0000313" key="2">
    <source>
        <dbReference type="EMBL" id="CAL1163667.1"/>
    </source>
</evidence>
<keyword evidence="3" id="KW-1185">Reference proteome</keyword>
<dbReference type="EMBL" id="CAMXCT020004768">
    <property type="protein sequence ID" value="CAL1163667.1"/>
    <property type="molecule type" value="Genomic_DNA"/>
</dbReference>
<dbReference type="Proteomes" id="UP001152797">
    <property type="component" value="Unassembled WGS sequence"/>
</dbReference>
<protein>
    <submittedName>
        <fullName evidence="1">Uncharacterized protein</fullName>
    </submittedName>
</protein>
<evidence type="ECO:0000313" key="1">
    <source>
        <dbReference type="EMBL" id="CAI4010292.1"/>
    </source>
</evidence>
<sequence length="233" mass="25387">VQLEGAAAWVLEKQGTAPKLVSCTGEHQYSWRDRLTIVSDPRGVLARGTGTSMWAAGEVLSDYLADNEHLCRGATCLEVGAGTGVVGLTAAHFGAKLVVLTDVARQIPLLQRNATANDAGEVHVKELDWTKEEQRAGLQPWKGSWSLIVGSDVGYDPDLFEPLLQTLLAQSSSTTNILLALADREEEDEPNVEDFIYAAAPHFEASVIFERRAEPQQSLTKVVQMRKRSTESS</sequence>